<proteinExistence type="predicted"/>
<dbReference type="AlphaFoldDB" id="A0A7J7KFD8"/>
<dbReference type="InterPro" id="IPR029030">
    <property type="entry name" value="Caspase-like_dom_sf"/>
</dbReference>
<evidence type="ECO:0000313" key="2">
    <source>
        <dbReference type="EMBL" id="KAF6036176.1"/>
    </source>
</evidence>
<dbReference type="GO" id="GO:0004197">
    <property type="term" value="F:cysteine-type endopeptidase activity"/>
    <property type="evidence" value="ECO:0007669"/>
    <property type="project" value="InterPro"/>
</dbReference>
<feature type="domain" description="Caspase family p10" evidence="1">
    <location>
        <begin position="1"/>
        <end position="93"/>
    </location>
</feature>
<dbReference type="PROSITE" id="PS50207">
    <property type="entry name" value="CASPASE_P10"/>
    <property type="match status" value="1"/>
</dbReference>
<gene>
    <name evidence="2" type="ORF">EB796_005531</name>
</gene>
<comment type="caution">
    <text evidence="2">The sequence shown here is derived from an EMBL/GenBank/DDBJ whole genome shotgun (WGS) entry which is preliminary data.</text>
</comment>
<protein>
    <recommendedName>
        <fullName evidence="1">Caspase family p10 domain-containing protein</fullName>
    </recommendedName>
</protein>
<sequence>MLSAFASVKGYKSYRVKNGEGSWFIQKLLTELKEAHSSKYYSTHLLDLLTQVQLTVAMKKGKATPDGEPRKKVIVKQMPCFQSSLRKKFYLLPPVLPS</sequence>
<dbReference type="PANTHER" id="PTHR22576:SF41">
    <property type="entry name" value="CASPASE 14, APOPTOSIS-RELATED CYSTEINE PEPTIDASE"/>
    <property type="match status" value="1"/>
</dbReference>
<dbReference type="GO" id="GO:0006508">
    <property type="term" value="P:proteolysis"/>
    <property type="evidence" value="ECO:0007669"/>
    <property type="project" value="InterPro"/>
</dbReference>
<dbReference type="EMBL" id="VXIV02000769">
    <property type="protein sequence ID" value="KAF6036176.1"/>
    <property type="molecule type" value="Genomic_DNA"/>
</dbReference>
<dbReference type="InterPro" id="IPR011600">
    <property type="entry name" value="Pept_C14_caspase"/>
</dbReference>
<reference evidence="2" key="1">
    <citation type="submission" date="2020-06" db="EMBL/GenBank/DDBJ databases">
        <title>Draft genome of Bugula neritina, a colonial animal packing powerful symbionts and potential medicines.</title>
        <authorList>
            <person name="Rayko M."/>
        </authorList>
    </citation>
    <scope>NUCLEOTIDE SEQUENCE [LARGE SCALE GENOMIC DNA]</scope>
    <source>
        <strain evidence="2">Kwan_BN1</strain>
    </source>
</reference>
<dbReference type="PANTHER" id="PTHR22576">
    <property type="entry name" value="MUCOSA ASSOCIATED LYMPHOID TISSUE LYMPHOMA TRANSLOCATION PROTEIN 1/PARACASPASE"/>
    <property type="match status" value="1"/>
</dbReference>
<dbReference type="Proteomes" id="UP000593567">
    <property type="component" value="Unassembled WGS sequence"/>
</dbReference>
<accession>A0A7J7KFD8</accession>
<organism evidence="2 3">
    <name type="scientific">Bugula neritina</name>
    <name type="common">Brown bryozoan</name>
    <name type="synonym">Sertularia neritina</name>
    <dbReference type="NCBI Taxonomy" id="10212"/>
    <lineage>
        <taxon>Eukaryota</taxon>
        <taxon>Metazoa</taxon>
        <taxon>Spiralia</taxon>
        <taxon>Lophotrochozoa</taxon>
        <taxon>Bryozoa</taxon>
        <taxon>Gymnolaemata</taxon>
        <taxon>Cheilostomatida</taxon>
        <taxon>Flustrina</taxon>
        <taxon>Buguloidea</taxon>
        <taxon>Bugulidae</taxon>
        <taxon>Bugula</taxon>
    </lineage>
</organism>
<dbReference type="Gene3D" id="3.30.70.1470">
    <property type="entry name" value="Caspase-like"/>
    <property type="match status" value="1"/>
</dbReference>
<dbReference type="InterPro" id="IPR002138">
    <property type="entry name" value="Pept_C14_p10"/>
</dbReference>
<evidence type="ECO:0000259" key="1">
    <source>
        <dbReference type="PROSITE" id="PS50207"/>
    </source>
</evidence>
<dbReference type="Pfam" id="PF00656">
    <property type="entry name" value="Peptidase_C14"/>
    <property type="match status" value="1"/>
</dbReference>
<dbReference type="InterPro" id="IPR052039">
    <property type="entry name" value="Caspase-related_regulators"/>
</dbReference>
<dbReference type="SUPFAM" id="SSF52129">
    <property type="entry name" value="Caspase-like"/>
    <property type="match status" value="1"/>
</dbReference>
<keyword evidence="3" id="KW-1185">Reference proteome</keyword>
<name>A0A7J7KFD8_BUGNE</name>
<evidence type="ECO:0000313" key="3">
    <source>
        <dbReference type="Proteomes" id="UP000593567"/>
    </source>
</evidence>